<feature type="compositionally biased region" description="Polar residues" evidence="1">
    <location>
        <begin position="503"/>
        <end position="525"/>
    </location>
</feature>
<feature type="region of interest" description="Disordered" evidence="1">
    <location>
        <begin position="94"/>
        <end position="119"/>
    </location>
</feature>
<feature type="compositionally biased region" description="Low complexity" evidence="1">
    <location>
        <begin position="474"/>
        <end position="486"/>
    </location>
</feature>
<protein>
    <submittedName>
        <fullName evidence="2">Uncharacterized protein</fullName>
    </submittedName>
</protein>
<feature type="region of interest" description="Disordered" evidence="1">
    <location>
        <begin position="748"/>
        <end position="785"/>
    </location>
</feature>
<feature type="region of interest" description="Disordered" evidence="1">
    <location>
        <begin position="499"/>
        <end position="535"/>
    </location>
</feature>
<name>A0ABR0CC02_PURLI</name>
<dbReference type="Proteomes" id="UP001287286">
    <property type="component" value="Unassembled WGS sequence"/>
</dbReference>
<comment type="caution">
    <text evidence="2">The sequence shown here is derived from an EMBL/GenBank/DDBJ whole genome shotgun (WGS) entry which is preliminary data.</text>
</comment>
<proteinExistence type="predicted"/>
<feature type="region of interest" description="Disordered" evidence="1">
    <location>
        <begin position="414"/>
        <end position="487"/>
    </location>
</feature>
<evidence type="ECO:0000256" key="1">
    <source>
        <dbReference type="SAM" id="MobiDB-lite"/>
    </source>
</evidence>
<evidence type="ECO:0000313" key="3">
    <source>
        <dbReference type="Proteomes" id="UP001287286"/>
    </source>
</evidence>
<feature type="compositionally biased region" description="Polar residues" evidence="1">
    <location>
        <begin position="868"/>
        <end position="877"/>
    </location>
</feature>
<feature type="region of interest" description="Disordered" evidence="1">
    <location>
        <begin position="863"/>
        <end position="882"/>
    </location>
</feature>
<dbReference type="EMBL" id="JAWRVI010000005">
    <property type="protein sequence ID" value="KAK4093591.1"/>
    <property type="molecule type" value="Genomic_DNA"/>
</dbReference>
<organism evidence="2 3">
    <name type="scientific">Purpureocillium lilacinum</name>
    <name type="common">Paecilomyces lilacinus</name>
    <dbReference type="NCBI Taxonomy" id="33203"/>
    <lineage>
        <taxon>Eukaryota</taxon>
        <taxon>Fungi</taxon>
        <taxon>Dikarya</taxon>
        <taxon>Ascomycota</taxon>
        <taxon>Pezizomycotina</taxon>
        <taxon>Sordariomycetes</taxon>
        <taxon>Hypocreomycetidae</taxon>
        <taxon>Hypocreales</taxon>
        <taxon>Ophiocordycipitaceae</taxon>
        <taxon>Purpureocillium</taxon>
    </lineage>
</organism>
<accession>A0ABR0CC02</accession>
<reference evidence="2 3" key="1">
    <citation type="journal article" date="2024" name="Microbiol. Resour. Announc.">
        <title>Genome annotations for the ascomycete fungi Trichoderma harzianum, Trichoderma aggressivum, and Purpureocillium lilacinum.</title>
        <authorList>
            <person name="Beijen E.P.W."/>
            <person name="Ohm R.A."/>
        </authorList>
    </citation>
    <scope>NUCLEOTIDE SEQUENCE [LARGE SCALE GENOMIC DNA]</scope>
    <source>
        <strain evidence="2 3">CBS 150709</strain>
    </source>
</reference>
<sequence length="894" mass="97649">MFPPWNPSLALQAVHITIAHSIISGGGGAVSAALALRCDRPPPTQRPSTIFVFPSVRDGWPACGLRLLGPGWFGNLPCREVSLAARATPTACPLKGGGSPLTTGHNAQQRRLHGTPRRERTARTLASRHAFYKMQSRKPASPVARVGTQQAAMMIRSLWLTTSPSRHTPHAVDGCSKITALQAAPIAAPRYLECMADNEERKDEKDLITPEWAHGTEPPAPVRRVGGLGDNTGRRLVRRSPVFTPAALARRRPPLTRSLAAIRVPRERRRPGLNPPASAQPRRRPEFKPETTVVGAGSCRWVASSTMPLPPRPSPGLEAVGGGHSLEPGQDDVINCVRDCSLEPERSDETTGRDQVSWGRSVNQGQPAAVVTGSLVGFMGEKGTFPEQAAPLCAYVRCARVTWFDVVRCQPARQGWRAGAKGREKVGRRLAGQRRAGQSKAGCLDWDQGRLLDQRPGSRLSTATPPSPYGPRWPSSELPSDPNSSSKYSWLHPDRWPHGSGHTCASSPRNRPRTGTPQGPVSSGSHMPLAGSAEPQDWNWPLLVRTRSHAQGVRLRHSPSTRLRLDRRPLSLGATSWSRAKPRPNKAERRRYAQLAGHLTRHHLSRPRDICRARISCHRHAPHWAGVSVNGAICTHPPCDGLPADLLLMLTRPLGWLLCVRCQHGHAPLRPPTFSPDNPLARPPTRAWYSQGTRLLTTRGHATPPGYAIGSTRFAVPLPPRPCHPRRQRGRRHSVRVPSHLCTHKLVLRPPSKVESQDAHPSLAPPGHGGSGLAAPPLPSARSTLRPYRPLPTALLPIYITVPVPIPLLATTLPEDDPSCLSFSNTFATLPDPPILHLSLTLLPAKHLPTLPSTTYFTRNINHEHRSWQNPPTSSRRWPQPSVRIPPACLSLPA</sequence>
<evidence type="ECO:0000313" key="2">
    <source>
        <dbReference type="EMBL" id="KAK4093591.1"/>
    </source>
</evidence>
<feature type="region of interest" description="Disordered" evidence="1">
    <location>
        <begin position="211"/>
        <end position="233"/>
    </location>
</feature>
<feature type="region of interest" description="Disordered" evidence="1">
    <location>
        <begin position="265"/>
        <end position="292"/>
    </location>
</feature>
<gene>
    <name evidence="2" type="ORF">Purlil1_1925</name>
</gene>
<keyword evidence="3" id="KW-1185">Reference proteome</keyword>